<organism evidence="1 2">
    <name type="scientific">Aureliella helgolandensis</name>
    <dbReference type="NCBI Taxonomy" id="2527968"/>
    <lineage>
        <taxon>Bacteria</taxon>
        <taxon>Pseudomonadati</taxon>
        <taxon>Planctomycetota</taxon>
        <taxon>Planctomycetia</taxon>
        <taxon>Pirellulales</taxon>
        <taxon>Pirellulaceae</taxon>
        <taxon>Aureliella</taxon>
    </lineage>
</organism>
<dbReference type="GO" id="GO:0016740">
    <property type="term" value="F:transferase activity"/>
    <property type="evidence" value="ECO:0007669"/>
    <property type="project" value="UniProtKB-KW"/>
</dbReference>
<dbReference type="EMBL" id="CP036298">
    <property type="protein sequence ID" value="QDV22690.1"/>
    <property type="molecule type" value="Genomic_DNA"/>
</dbReference>
<dbReference type="UniPathway" id="UPA00337"/>
<reference evidence="1 2" key="1">
    <citation type="submission" date="2019-02" db="EMBL/GenBank/DDBJ databases">
        <title>Deep-cultivation of Planctomycetes and their phenomic and genomic characterization uncovers novel biology.</title>
        <authorList>
            <person name="Wiegand S."/>
            <person name="Jogler M."/>
            <person name="Boedeker C."/>
            <person name="Pinto D."/>
            <person name="Vollmers J."/>
            <person name="Rivas-Marin E."/>
            <person name="Kohn T."/>
            <person name="Peeters S.H."/>
            <person name="Heuer A."/>
            <person name="Rast P."/>
            <person name="Oberbeckmann S."/>
            <person name="Bunk B."/>
            <person name="Jeske O."/>
            <person name="Meyerdierks A."/>
            <person name="Storesund J.E."/>
            <person name="Kallscheuer N."/>
            <person name="Luecker S."/>
            <person name="Lage O.M."/>
            <person name="Pohl T."/>
            <person name="Merkel B.J."/>
            <person name="Hornburger P."/>
            <person name="Mueller R.-W."/>
            <person name="Bruemmer F."/>
            <person name="Labrenz M."/>
            <person name="Spormann A.M."/>
            <person name="Op den Camp H."/>
            <person name="Overmann J."/>
            <person name="Amann R."/>
            <person name="Jetten M.S.M."/>
            <person name="Mascher T."/>
            <person name="Medema M.H."/>
            <person name="Devos D.P."/>
            <person name="Kaster A.-K."/>
            <person name="Ovreas L."/>
            <person name="Rohde M."/>
            <person name="Galperin M.Y."/>
            <person name="Jogler C."/>
        </authorList>
    </citation>
    <scope>NUCLEOTIDE SEQUENCE [LARGE SCALE GENOMIC DNA]</scope>
    <source>
        <strain evidence="1 2">Q31a</strain>
    </source>
</reference>
<dbReference type="InterPro" id="IPR006311">
    <property type="entry name" value="TAT_signal"/>
</dbReference>
<dbReference type="RefSeq" id="WP_145074594.1">
    <property type="nucleotide sequence ID" value="NZ_CP036298.1"/>
</dbReference>
<dbReference type="KEGG" id="ahel:Q31a_09760"/>
<keyword evidence="2" id="KW-1185">Reference proteome</keyword>
<dbReference type="AlphaFoldDB" id="A0A518G298"/>
<accession>A0A518G298</accession>
<dbReference type="PROSITE" id="PS51257">
    <property type="entry name" value="PROKAR_LIPOPROTEIN"/>
    <property type="match status" value="1"/>
</dbReference>
<dbReference type="CDD" id="cd00688">
    <property type="entry name" value="ISOPREN_C2_like"/>
    <property type="match status" value="1"/>
</dbReference>
<evidence type="ECO:0000313" key="1">
    <source>
        <dbReference type="EMBL" id="QDV22690.1"/>
    </source>
</evidence>
<dbReference type="OrthoDB" id="265313at2"/>
<keyword evidence="1" id="KW-0808">Transferase</keyword>
<dbReference type="Gene3D" id="1.50.10.20">
    <property type="match status" value="2"/>
</dbReference>
<dbReference type="SUPFAM" id="SSF48239">
    <property type="entry name" value="Terpenoid cyclases/Protein prenyltransferases"/>
    <property type="match status" value="2"/>
</dbReference>
<protein>
    <submittedName>
        <fullName evidence="1">Prenyltransferase and squalene oxidase repeat protein</fullName>
    </submittedName>
</protein>
<name>A0A518G298_9BACT</name>
<sequence length="362" mass="40311">MNRLRGNASLSPSLSRRQLLQTTLAASSYLSIGCWSRRPCLAENFAARSDTDSLYDASVDKAIRRGLEVLVQRQNPDGTFLSSEQGEWVGVCSLVGLAWLSRGVRPGIGEAGQALRRTGDYVLSKVQASGFLSAKSTSHGPMYDHGFGTLFLAELYGTSSDLEMRRKLSSAVQLIVNTQNDLGGWRYNPKPEEADLSVTVCQMMALRAARNSGFGVPKEVIDRAVDYVRRSQNPDGGFMYQTRGGGSRFPLTAAAIVALYSAGIYTGHELDIAFEYMESQAETNRSRDRNNFFYYSHYYSAQAFWHIGGEPWRDWYAQLKKSLLSMQNPDGGWFDFNSLEYGTAMACLILNMPRSVLPIFQR</sequence>
<dbReference type="PROSITE" id="PS51318">
    <property type="entry name" value="TAT"/>
    <property type="match status" value="1"/>
</dbReference>
<dbReference type="InterPro" id="IPR008930">
    <property type="entry name" value="Terpenoid_cyclase/PrenylTrfase"/>
</dbReference>
<gene>
    <name evidence="1" type="ORF">Q31a_09760</name>
</gene>
<proteinExistence type="predicted"/>
<evidence type="ECO:0000313" key="2">
    <source>
        <dbReference type="Proteomes" id="UP000318017"/>
    </source>
</evidence>
<dbReference type="Proteomes" id="UP000318017">
    <property type="component" value="Chromosome"/>
</dbReference>